<evidence type="ECO:0000256" key="1">
    <source>
        <dbReference type="SAM" id="Phobius"/>
    </source>
</evidence>
<protein>
    <recommendedName>
        <fullName evidence="4">Anion transporter</fullName>
    </recommendedName>
</protein>
<feature type="transmembrane region" description="Helical" evidence="1">
    <location>
        <begin position="32"/>
        <end position="50"/>
    </location>
</feature>
<accession>A0A562NI97</accession>
<name>A0A562NI97_9HYPH</name>
<evidence type="ECO:0008006" key="4">
    <source>
        <dbReference type="Google" id="ProtNLM"/>
    </source>
</evidence>
<evidence type="ECO:0000313" key="3">
    <source>
        <dbReference type="Proteomes" id="UP000317122"/>
    </source>
</evidence>
<organism evidence="2 3">
    <name type="scientific">Mesorhizobium tianshanense</name>
    <dbReference type="NCBI Taxonomy" id="39844"/>
    <lineage>
        <taxon>Bacteria</taxon>
        <taxon>Pseudomonadati</taxon>
        <taxon>Pseudomonadota</taxon>
        <taxon>Alphaproteobacteria</taxon>
        <taxon>Hyphomicrobiales</taxon>
        <taxon>Phyllobacteriaceae</taxon>
        <taxon>Mesorhizobium</taxon>
    </lineage>
</organism>
<keyword evidence="1" id="KW-0812">Transmembrane</keyword>
<gene>
    <name evidence="2" type="ORF">IQ26_04468</name>
</gene>
<keyword evidence="1" id="KW-0472">Membrane</keyword>
<reference evidence="2 3" key="1">
    <citation type="journal article" date="2015" name="Stand. Genomic Sci.">
        <title>Genomic Encyclopedia of Bacterial and Archaeal Type Strains, Phase III: the genomes of soil and plant-associated and newly described type strains.</title>
        <authorList>
            <person name="Whitman W.B."/>
            <person name="Woyke T."/>
            <person name="Klenk H.P."/>
            <person name="Zhou Y."/>
            <person name="Lilburn T.G."/>
            <person name="Beck B.J."/>
            <person name="De Vos P."/>
            <person name="Vandamme P."/>
            <person name="Eisen J.A."/>
            <person name="Garrity G."/>
            <person name="Hugenholtz P."/>
            <person name="Kyrpides N.C."/>
        </authorList>
    </citation>
    <scope>NUCLEOTIDE SEQUENCE [LARGE SCALE GENOMIC DNA]</scope>
    <source>
        <strain evidence="2 3">CGMCC 1.2546</strain>
    </source>
</reference>
<comment type="caution">
    <text evidence="2">The sequence shown here is derived from an EMBL/GenBank/DDBJ whole genome shotgun (WGS) entry which is preliminary data.</text>
</comment>
<sequence>MTLMGAAALLILILTYAGVAVGRIPGLRLDRAGIALLGGAAMIAIGALSLEDA</sequence>
<proteinExistence type="predicted"/>
<keyword evidence="1" id="KW-1133">Transmembrane helix</keyword>
<evidence type="ECO:0000313" key="2">
    <source>
        <dbReference type="EMBL" id="TWI31661.1"/>
    </source>
</evidence>
<keyword evidence="3" id="KW-1185">Reference proteome</keyword>
<dbReference type="EMBL" id="VLKT01000029">
    <property type="protein sequence ID" value="TWI31661.1"/>
    <property type="molecule type" value="Genomic_DNA"/>
</dbReference>
<dbReference type="Proteomes" id="UP000317122">
    <property type="component" value="Unassembled WGS sequence"/>
</dbReference>
<dbReference type="AlphaFoldDB" id="A0A562NI97"/>